<dbReference type="Gene3D" id="1.10.260.40">
    <property type="entry name" value="lambda repressor-like DNA-binding domains"/>
    <property type="match status" value="1"/>
</dbReference>
<dbReference type="InterPro" id="IPR041413">
    <property type="entry name" value="MLTR_LBD"/>
</dbReference>
<evidence type="ECO:0000313" key="3">
    <source>
        <dbReference type="Proteomes" id="UP000289856"/>
    </source>
</evidence>
<accession>A0A3T1CYJ4</accession>
<reference evidence="2 3" key="1">
    <citation type="submission" date="2019-01" db="EMBL/GenBank/DDBJ databases">
        <title>Complete genome sequence of Cohnella hallensis HS21 isolated from Korean fir (Abies koreana) rhizospheric soil.</title>
        <authorList>
            <person name="Jiang L."/>
            <person name="Kang S.W."/>
            <person name="Kim S."/>
            <person name="Jung J."/>
            <person name="Kim C.Y."/>
            <person name="Kim D.H."/>
            <person name="Kim S.W."/>
            <person name="Lee J."/>
        </authorList>
    </citation>
    <scope>NUCLEOTIDE SEQUENCE [LARGE SCALE GENOMIC DNA]</scope>
    <source>
        <strain evidence="2 3">HS21</strain>
    </source>
</reference>
<gene>
    <name evidence="2" type="ORF">KCTCHS21_03050</name>
</gene>
<dbReference type="Proteomes" id="UP000289856">
    <property type="component" value="Chromosome"/>
</dbReference>
<feature type="domain" description="HTH cro/C1-type" evidence="1">
    <location>
        <begin position="14"/>
        <end position="86"/>
    </location>
</feature>
<dbReference type="AlphaFoldDB" id="A0A3T1CYJ4"/>
<organism evidence="2 3">
    <name type="scientific">Cohnella abietis</name>
    <dbReference type="NCBI Taxonomy" id="2507935"/>
    <lineage>
        <taxon>Bacteria</taxon>
        <taxon>Bacillati</taxon>
        <taxon>Bacillota</taxon>
        <taxon>Bacilli</taxon>
        <taxon>Bacillales</taxon>
        <taxon>Paenibacillaceae</taxon>
        <taxon>Cohnella</taxon>
    </lineage>
</organism>
<dbReference type="OrthoDB" id="5346389at2"/>
<dbReference type="SUPFAM" id="SSF47413">
    <property type="entry name" value="lambda repressor-like DNA-binding domains"/>
    <property type="match status" value="1"/>
</dbReference>
<dbReference type="KEGG" id="cohn:KCTCHS21_03050"/>
<sequence length="289" mass="34000">MNHEKQRYKELGDFLKTRRAKISPQLAGLPAGLRRRTPGLRREEVATLAGIGVTWYTWLEQGRPIQVSTQILESLSRVFRLNRVEIVHMYTLAQHVPPSYFPSYNEVNPMHQHVLDDLVESPSMIVDNRWNVIAWNRAAELVFYDFNQLECSNRNMMRIMFTDPNFASLFPDWDTSAQSMIGKFRADCSQYIEDPWLTEFVQELRASSKEFDQWWPMHQLNKDRNTYRLLNHPVIGPLSFELTSFLVSEDNNLKMYVNTPSIDTDTRHKLRLLLETEHKNSEPTFVYQS</sequence>
<dbReference type="Gene3D" id="3.30.450.180">
    <property type="match status" value="1"/>
</dbReference>
<dbReference type="EMBL" id="AP019400">
    <property type="protein sequence ID" value="BBI30906.1"/>
    <property type="molecule type" value="Genomic_DNA"/>
</dbReference>
<keyword evidence="3" id="KW-1185">Reference proteome</keyword>
<dbReference type="InterPro" id="IPR001387">
    <property type="entry name" value="Cro/C1-type_HTH"/>
</dbReference>
<evidence type="ECO:0000259" key="1">
    <source>
        <dbReference type="SMART" id="SM00530"/>
    </source>
</evidence>
<dbReference type="PANTHER" id="PTHR35010">
    <property type="entry name" value="BLL4672 PROTEIN-RELATED"/>
    <property type="match status" value="1"/>
</dbReference>
<name>A0A3T1CYJ4_9BACL</name>
<dbReference type="Pfam" id="PF13560">
    <property type="entry name" value="HTH_31"/>
    <property type="match status" value="1"/>
</dbReference>
<evidence type="ECO:0000313" key="2">
    <source>
        <dbReference type="EMBL" id="BBI30906.1"/>
    </source>
</evidence>
<dbReference type="CDD" id="cd00093">
    <property type="entry name" value="HTH_XRE"/>
    <property type="match status" value="1"/>
</dbReference>
<dbReference type="SMART" id="SM00530">
    <property type="entry name" value="HTH_XRE"/>
    <property type="match status" value="1"/>
</dbReference>
<dbReference type="InterPro" id="IPR010982">
    <property type="entry name" value="Lambda_DNA-bd_dom_sf"/>
</dbReference>
<dbReference type="Pfam" id="PF17765">
    <property type="entry name" value="MLTR_LBD"/>
    <property type="match status" value="1"/>
</dbReference>
<dbReference type="GO" id="GO:0003677">
    <property type="term" value="F:DNA binding"/>
    <property type="evidence" value="ECO:0007669"/>
    <property type="project" value="InterPro"/>
</dbReference>
<protein>
    <submittedName>
        <fullName evidence="2">Transcriptional regulator</fullName>
    </submittedName>
</protein>
<proteinExistence type="predicted"/>
<dbReference type="RefSeq" id="WP_130604812.1">
    <property type="nucleotide sequence ID" value="NZ_AP019400.1"/>
</dbReference>